<evidence type="ECO:0000313" key="1">
    <source>
        <dbReference type="EMBL" id="MDA3615753.1"/>
    </source>
</evidence>
<dbReference type="RefSeq" id="WP_407032081.1">
    <property type="nucleotide sequence ID" value="NZ_JAQGEF010000016.1"/>
</dbReference>
<evidence type="ECO:0000313" key="2">
    <source>
        <dbReference type="Proteomes" id="UP001210231"/>
    </source>
</evidence>
<dbReference type="PROSITE" id="PS51257">
    <property type="entry name" value="PROKAR_LIPOPROTEIN"/>
    <property type="match status" value="1"/>
</dbReference>
<organism evidence="1 2">
    <name type="scientific">Polluticaenibacter yanchengensis</name>
    <dbReference type="NCBI Taxonomy" id="3014562"/>
    <lineage>
        <taxon>Bacteria</taxon>
        <taxon>Pseudomonadati</taxon>
        <taxon>Bacteroidota</taxon>
        <taxon>Chitinophagia</taxon>
        <taxon>Chitinophagales</taxon>
        <taxon>Chitinophagaceae</taxon>
        <taxon>Polluticaenibacter</taxon>
    </lineage>
</organism>
<reference evidence="1 2" key="1">
    <citation type="submission" date="2022-12" db="EMBL/GenBank/DDBJ databases">
        <title>Chitinophagaceae gen. sp. nov., a new member of the family Chitinophagaceae, isolated from soil in a chemical factory.</title>
        <authorList>
            <person name="Ke Z."/>
        </authorList>
    </citation>
    <scope>NUCLEOTIDE SEQUENCE [LARGE SCALE GENOMIC DNA]</scope>
    <source>
        <strain evidence="1 2">LY-5</strain>
    </source>
</reference>
<sequence>MKRIFVSLGLALSVIVAGSITSCKKYMPYINESEIPNDSTGTGGGSPIVTDCKLVPYRNGSVSILKNAANSESYEYKGLGDTTIAGIKFAKTSIKTGSVSGFQYFGVDTDGNLYMHMPKVAMTDIPAVTVKLYDVTKSVGDSWQYKYDSELMPGMGESVYTITFLDNKVDATFGGKKYTDGFRFSIALKSVMMGTDMGTVTTESDWVCGLGIYTTQATGGSLFKLATYKY</sequence>
<comment type="caution">
    <text evidence="1">The sequence shown here is derived from an EMBL/GenBank/DDBJ whole genome shotgun (WGS) entry which is preliminary data.</text>
</comment>
<evidence type="ECO:0008006" key="3">
    <source>
        <dbReference type="Google" id="ProtNLM"/>
    </source>
</evidence>
<name>A0ABT4ULM7_9BACT</name>
<accession>A0ABT4ULM7</accession>
<proteinExistence type="predicted"/>
<protein>
    <recommendedName>
        <fullName evidence="3">DUF4465 domain-containing protein</fullName>
    </recommendedName>
</protein>
<gene>
    <name evidence="1" type="ORF">O3P16_13120</name>
</gene>
<keyword evidence="2" id="KW-1185">Reference proteome</keyword>
<dbReference type="Proteomes" id="UP001210231">
    <property type="component" value="Unassembled WGS sequence"/>
</dbReference>
<dbReference type="EMBL" id="JAQGEF010000016">
    <property type="protein sequence ID" value="MDA3615753.1"/>
    <property type="molecule type" value="Genomic_DNA"/>
</dbReference>